<reference evidence="1 2" key="1">
    <citation type="submission" date="2019-03" db="EMBL/GenBank/DDBJ databases">
        <title>The complete genome sequence of Swingsia_sp. F3b2 LMG30590(T).</title>
        <authorList>
            <person name="Chua K.-O."/>
            <person name="Chan K.-G."/>
            <person name="See-Too W.-S."/>
        </authorList>
    </citation>
    <scope>NUCLEOTIDE SEQUENCE [LARGE SCALE GENOMIC DNA]</scope>
    <source>
        <strain evidence="1 2">F3b2</strain>
    </source>
</reference>
<keyword evidence="2" id="KW-1185">Reference proteome</keyword>
<accession>A0A4Y6UC63</accession>
<dbReference type="KEGG" id="swf:E3E12_08105"/>
<dbReference type="EMBL" id="CP038231">
    <property type="protein sequence ID" value="QDH14158.1"/>
    <property type="molecule type" value="Genomic_DNA"/>
</dbReference>
<gene>
    <name evidence="1" type="ORF">E3E12_08105</name>
</gene>
<evidence type="ECO:0000313" key="1">
    <source>
        <dbReference type="EMBL" id="QDH14158.1"/>
    </source>
</evidence>
<name>A0A4Y6UC63_9PROT</name>
<proteinExistence type="predicted"/>
<protein>
    <submittedName>
        <fullName evidence="1">Uncharacterized protein</fullName>
    </submittedName>
</protein>
<organism evidence="1 2">
    <name type="scientific">Formicincola oecophyllae</name>
    <dbReference type="NCBI Taxonomy" id="2558361"/>
    <lineage>
        <taxon>Bacteria</taxon>
        <taxon>Pseudomonadati</taxon>
        <taxon>Pseudomonadota</taxon>
        <taxon>Alphaproteobacteria</taxon>
        <taxon>Acetobacterales</taxon>
        <taxon>Acetobacteraceae</taxon>
        <taxon>Formicincola</taxon>
    </lineage>
</organism>
<dbReference type="OrthoDB" id="7274454at2"/>
<evidence type="ECO:0000313" key="2">
    <source>
        <dbReference type="Proteomes" id="UP000318709"/>
    </source>
</evidence>
<dbReference type="Proteomes" id="UP000318709">
    <property type="component" value="Chromosome"/>
</dbReference>
<sequence length="241" mass="25929">MANFLNQLGRDTLKTAYEACPILLTGGVAERMGGIVPIILYTEAVGLLNGLVAGALVDDVRMPDFDNLWCTWMPVSGSSTLISYTLPTDSYDPSSVSADGSSSLYGISNLLKVSMLMICPARGPGSMLTKLATLQALQSILYRHCYLGGMFTVITPGQIYTDMVLQTVTDATPATAPNSPGPNSMYKFEFVQPSRPSTLKKSDKTGSLVKATQYEMLNDGTWGFSAGPEIFDGLNWLNLLN</sequence>
<dbReference type="AlphaFoldDB" id="A0A4Y6UC63"/>
<dbReference type="RefSeq" id="WP_141443862.1">
    <property type="nucleotide sequence ID" value="NZ_CP038231.1"/>
</dbReference>